<keyword evidence="2" id="KW-1185">Reference proteome</keyword>
<evidence type="ECO:0008006" key="3">
    <source>
        <dbReference type="Google" id="ProtNLM"/>
    </source>
</evidence>
<name>A0A419HYH7_9PSEU</name>
<dbReference type="Proteomes" id="UP000285112">
    <property type="component" value="Unassembled WGS sequence"/>
</dbReference>
<sequence length="109" mass="12225">MVTEALREEAKWWKLRADHVHEIANAVQGTTLATSAFFTGDPVTLALSAVSAAPESAAYEEFRAWVESTLRQGTEQFHELATVLEKIARKYEEAEAVAEIDLRKAYEKK</sequence>
<comment type="caution">
    <text evidence="1">The sequence shown here is derived from an EMBL/GenBank/DDBJ whole genome shotgun (WGS) entry which is preliminary data.</text>
</comment>
<dbReference type="EMBL" id="QZFV01000103">
    <property type="protein sequence ID" value="RJQ82177.1"/>
    <property type="molecule type" value="Genomic_DNA"/>
</dbReference>
<dbReference type="AlphaFoldDB" id="A0A419HYH7"/>
<dbReference type="Gene3D" id="1.10.287.1060">
    <property type="entry name" value="ESAT-6-like"/>
    <property type="match status" value="1"/>
</dbReference>
<organism evidence="1 2">
    <name type="scientific">Amycolatopsis panacis</name>
    <dbReference type="NCBI Taxonomy" id="2340917"/>
    <lineage>
        <taxon>Bacteria</taxon>
        <taxon>Bacillati</taxon>
        <taxon>Actinomycetota</taxon>
        <taxon>Actinomycetes</taxon>
        <taxon>Pseudonocardiales</taxon>
        <taxon>Pseudonocardiaceae</taxon>
        <taxon>Amycolatopsis</taxon>
    </lineage>
</organism>
<gene>
    <name evidence="1" type="ORF">D5S19_22200</name>
</gene>
<protein>
    <recommendedName>
        <fullName evidence="3">PE domain-containing protein</fullName>
    </recommendedName>
</protein>
<reference evidence="1 2" key="1">
    <citation type="submission" date="2018-09" db="EMBL/GenBank/DDBJ databases">
        <title>YIM PH 21725 draft genome.</title>
        <authorList>
            <person name="Miao C."/>
        </authorList>
    </citation>
    <scope>NUCLEOTIDE SEQUENCE [LARGE SCALE GENOMIC DNA]</scope>
    <source>
        <strain evidence="2">YIM PH21725</strain>
    </source>
</reference>
<proteinExistence type="predicted"/>
<evidence type="ECO:0000313" key="2">
    <source>
        <dbReference type="Proteomes" id="UP000285112"/>
    </source>
</evidence>
<accession>A0A419HYH7</accession>
<evidence type="ECO:0000313" key="1">
    <source>
        <dbReference type="EMBL" id="RJQ82177.1"/>
    </source>
</evidence>